<gene>
    <name evidence="1" type="ORF">OOU_Y34scaffold00243g2</name>
</gene>
<sequence length="90" mass="10249">MGVPPHDGAKTRRLIGDVLQISACLETLERDAFLTRHIVAKMLQYELSQLVVQGRIAREVADERRRHVAAREQHPQDLVSQLDGVRRVID</sequence>
<organism evidence="1">
    <name type="scientific">Pyricularia oryzae (strain Y34)</name>
    <name type="common">Rice blast fungus</name>
    <name type="synonym">Magnaporthe oryzae</name>
    <dbReference type="NCBI Taxonomy" id="1143189"/>
    <lineage>
        <taxon>Eukaryota</taxon>
        <taxon>Fungi</taxon>
        <taxon>Dikarya</taxon>
        <taxon>Ascomycota</taxon>
        <taxon>Pezizomycotina</taxon>
        <taxon>Sordariomycetes</taxon>
        <taxon>Sordariomycetidae</taxon>
        <taxon>Magnaporthales</taxon>
        <taxon>Pyriculariaceae</taxon>
        <taxon>Pyricularia</taxon>
    </lineage>
</organism>
<evidence type="ECO:0000313" key="1">
    <source>
        <dbReference type="EMBL" id="ELQ41989.1"/>
    </source>
</evidence>
<reference evidence="1" key="1">
    <citation type="journal article" date="2012" name="PLoS Genet.">
        <title>Comparative analysis of the genomes of two field isolates of the rice blast fungus Magnaporthe oryzae.</title>
        <authorList>
            <person name="Xue M."/>
            <person name="Yang J."/>
            <person name="Li Z."/>
            <person name="Hu S."/>
            <person name="Yao N."/>
            <person name="Dean R.A."/>
            <person name="Zhao W."/>
            <person name="Shen M."/>
            <person name="Zhang H."/>
            <person name="Li C."/>
            <person name="Liu L."/>
            <person name="Cao L."/>
            <person name="Xu X."/>
            <person name="Xing Y."/>
            <person name="Hsiang T."/>
            <person name="Zhang Z."/>
            <person name="Xu J.R."/>
            <person name="Peng Y.L."/>
        </authorList>
    </citation>
    <scope>NUCLEOTIDE SEQUENCE</scope>
    <source>
        <strain evidence="1">Y34</strain>
    </source>
</reference>
<dbReference type="AlphaFoldDB" id="A0AA97PPC7"/>
<dbReference type="EMBL" id="JH793620">
    <property type="protein sequence ID" value="ELQ41989.1"/>
    <property type="molecule type" value="Genomic_DNA"/>
</dbReference>
<protein>
    <submittedName>
        <fullName evidence="1">Uncharacterized protein</fullName>
    </submittedName>
</protein>
<proteinExistence type="predicted"/>
<name>A0AA97PPC7_PYRO3</name>
<dbReference type="Proteomes" id="UP000011086">
    <property type="component" value="Unassembled WGS sequence"/>
</dbReference>
<accession>A0AA97PPC7</accession>